<evidence type="ECO:0000313" key="2">
    <source>
        <dbReference type="Proteomes" id="UP000595814"/>
    </source>
</evidence>
<proteinExistence type="predicted"/>
<accession>A0AC61MTB9</accession>
<organism evidence="1 2">
    <name type="scientific">Miniphocaeibacter halophilus</name>
    <dbReference type="NCBI Taxonomy" id="2931922"/>
    <lineage>
        <taxon>Bacteria</taxon>
        <taxon>Bacillati</taxon>
        <taxon>Bacillota</taxon>
        <taxon>Tissierellia</taxon>
        <taxon>Tissierellales</taxon>
        <taxon>Peptoniphilaceae</taxon>
        <taxon>Miniphocaeibacter</taxon>
    </lineage>
</organism>
<evidence type="ECO:0000313" key="1">
    <source>
        <dbReference type="EMBL" id="QQK08826.1"/>
    </source>
</evidence>
<reference evidence="1 2" key="1">
    <citation type="journal article" date="2022" name="Int. J. Syst. Evol. Microbiol.">
        <title>Miniphocaeibacter halophilus sp. nov., an ammonium-tolerant acetate-producing bacterium isolated from a biogas system.</title>
        <authorList>
            <person name="Schnurer A."/>
            <person name="Singh A."/>
            <person name="Bi S."/>
            <person name="Qiao W."/>
            <person name="Westerholm M."/>
        </authorList>
    </citation>
    <scope>NUCLEOTIDE SEQUENCE [LARGE SCALE GENOMIC DNA]</scope>
    <source>
        <strain evidence="1 2">AMB_01</strain>
    </source>
</reference>
<keyword evidence="2" id="KW-1185">Reference proteome</keyword>
<dbReference type="Proteomes" id="UP000595814">
    <property type="component" value="Chromosome"/>
</dbReference>
<protein>
    <submittedName>
        <fullName evidence="1">N-acetyltransferase</fullName>
    </submittedName>
</protein>
<sequence>MNIKNIIIRQENKKDYNNIYNLVKKSFKTAPLSDGKEHILVNSLRDSKAYIPKLSLVAEYNKEIVGYIMFTKVGLGNKNALALAPLAVAPGYQNLGIGKSLIEEGHKLAIELNYEYCLVLGSENYYPKFGYIPASKLGIKSPFNVPDENFMVVDFLKQNIKINETVKYPKEFFEL</sequence>
<dbReference type="EMBL" id="CP066744">
    <property type="protein sequence ID" value="QQK08826.1"/>
    <property type="molecule type" value="Genomic_DNA"/>
</dbReference>
<gene>
    <name evidence="1" type="ORF">JFY71_04640</name>
</gene>
<name>A0AC61MTB9_9FIRM</name>